<keyword evidence="5" id="KW-1185">Reference proteome</keyword>
<gene>
    <name evidence="4" type="ORF">Tco_0769953</name>
</gene>
<feature type="compositionally biased region" description="Basic and acidic residues" evidence="1">
    <location>
        <begin position="270"/>
        <end position="285"/>
    </location>
</feature>
<feature type="domain" description="Transposase (putative) gypsy type" evidence="3">
    <location>
        <begin position="15"/>
        <end position="77"/>
    </location>
</feature>
<dbReference type="PANTHER" id="PTHR31099">
    <property type="entry name" value="OS06G0165300 PROTEIN"/>
    <property type="match status" value="1"/>
</dbReference>
<feature type="region of interest" description="Disordered" evidence="1">
    <location>
        <begin position="240"/>
        <end position="285"/>
    </location>
</feature>
<sequence length="475" mass="53300">MDKLPSWYIVIYIEQLEQGGLRIPFLTFFLVVIKHFGVHVSQLVPMGVNQVILFEIRCRSLDIPPTVSLFRVFYKLCKQGHWFSFENKTGGHSRKCFKEVTSSLKGWKKKFFLIDRRAISDAMPWRHSDTDAQDDFPNNYNEEHAKRLVNLVVLLRLPPRHFLYLCGLTTACRHPELRYVIKDAEGQGNAHWVLLFAVASFIFFSYPYLFCWLFLAVITMDDFLLLHDWTGTIVSKTQEAVPENQRPRLHVTHPLAEGATTPDKSPSQKVVEKPNSKITAAREKKDKLNATKTIAKRVGEGNSTAPHKKRVQKNQKVANSGFEGTISITPLHQASPKPVEEGVTSAPKATAGTVAGGTHPVDPEREVVELSKNTRPPTPSVMSVTQPSPDGVAFFDVVSDLADAKMDRHKLIRDFIPDVVKKLLSSSEYQKSIVIPVGLCYTVGWLGGLSLGKTEDQIAQVLSETRNLDIEGSKT</sequence>
<evidence type="ECO:0000259" key="3">
    <source>
        <dbReference type="Pfam" id="PF04195"/>
    </source>
</evidence>
<dbReference type="Pfam" id="PF04195">
    <property type="entry name" value="Transposase_28"/>
    <property type="match status" value="1"/>
</dbReference>
<name>A0ABQ4ZBU7_9ASTR</name>
<reference evidence="4" key="2">
    <citation type="submission" date="2022-01" db="EMBL/GenBank/DDBJ databases">
        <authorList>
            <person name="Yamashiro T."/>
            <person name="Shiraishi A."/>
            <person name="Satake H."/>
            <person name="Nakayama K."/>
        </authorList>
    </citation>
    <scope>NUCLEOTIDE SEQUENCE</scope>
</reference>
<evidence type="ECO:0000313" key="4">
    <source>
        <dbReference type="EMBL" id="GJS87317.1"/>
    </source>
</evidence>
<reference evidence="4" key="1">
    <citation type="journal article" date="2022" name="Int. J. Mol. Sci.">
        <title>Draft Genome of Tanacetum Coccineum: Genomic Comparison of Closely Related Tanacetum-Family Plants.</title>
        <authorList>
            <person name="Yamashiro T."/>
            <person name="Shiraishi A."/>
            <person name="Nakayama K."/>
            <person name="Satake H."/>
        </authorList>
    </citation>
    <scope>NUCLEOTIDE SEQUENCE</scope>
</reference>
<keyword evidence="2" id="KW-0812">Transmembrane</keyword>
<protein>
    <recommendedName>
        <fullName evidence="3">Transposase (putative) gypsy type domain-containing protein</fullName>
    </recommendedName>
</protein>
<dbReference type="PANTHER" id="PTHR31099:SF28">
    <property type="entry name" value="F5J5.12"/>
    <property type="match status" value="1"/>
</dbReference>
<evidence type="ECO:0000256" key="1">
    <source>
        <dbReference type="SAM" id="MobiDB-lite"/>
    </source>
</evidence>
<organism evidence="4 5">
    <name type="scientific">Tanacetum coccineum</name>
    <dbReference type="NCBI Taxonomy" id="301880"/>
    <lineage>
        <taxon>Eukaryota</taxon>
        <taxon>Viridiplantae</taxon>
        <taxon>Streptophyta</taxon>
        <taxon>Embryophyta</taxon>
        <taxon>Tracheophyta</taxon>
        <taxon>Spermatophyta</taxon>
        <taxon>Magnoliopsida</taxon>
        <taxon>eudicotyledons</taxon>
        <taxon>Gunneridae</taxon>
        <taxon>Pentapetalae</taxon>
        <taxon>asterids</taxon>
        <taxon>campanulids</taxon>
        <taxon>Asterales</taxon>
        <taxon>Asteraceae</taxon>
        <taxon>Asteroideae</taxon>
        <taxon>Anthemideae</taxon>
        <taxon>Anthemidinae</taxon>
        <taxon>Tanacetum</taxon>
    </lineage>
</organism>
<comment type="caution">
    <text evidence="4">The sequence shown here is derived from an EMBL/GenBank/DDBJ whole genome shotgun (WGS) entry which is preliminary data.</text>
</comment>
<evidence type="ECO:0000256" key="2">
    <source>
        <dbReference type="SAM" id="Phobius"/>
    </source>
</evidence>
<feature type="transmembrane region" description="Helical" evidence="2">
    <location>
        <begin position="192"/>
        <end position="218"/>
    </location>
</feature>
<keyword evidence="2" id="KW-0472">Membrane</keyword>
<evidence type="ECO:0000313" key="5">
    <source>
        <dbReference type="Proteomes" id="UP001151760"/>
    </source>
</evidence>
<accession>A0ABQ4ZBU7</accession>
<keyword evidence="2" id="KW-1133">Transmembrane helix</keyword>
<dbReference type="EMBL" id="BQNB010011188">
    <property type="protein sequence ID" value="GJS87317.1"/>
    <property type="molecule type" value="Genomic_DNA"/>
</dbReference>
<proteinExistence type="predicted"/>
<dbReference type="Proteomes" id="UP001151760">
    <property type="component" value="Unassembled WGS sequence"/>
</dbReference>
<dbReference type="InterPro" id="IPR007321">
    <property type="entry name" value="Transposase_28"/>
</dbReference>